<dbReference type="Gene3D" id="1.20.1270.360">
    <property type="match status" value="1"/>
</dbReference>
<dbReference type="EMBL" id="PYAV01000006">
    <property type="protein sequence ID" value="PSL45813.1"/>
    <property type="molecule type" value="Genomic_DNA"/>
</dbReference>
<dbReference type="PANTHER" id="PTHR37310:SF1">
    <property type="entry name" value="CYTOPLASMIC PROTEIN"/>
    <property type="match status" value="1"/>
</dbReference>
<name>A0A2P8HHX3_9BACI</name>
<keyword evidence="2" id="KW-1185">Reference proteome</keyword>
<dbReference type="Pfam" id="PF03860">
    <property type="entry name" value="Csp"/>
    <property type="match status" value="1"/>
</dbReference>
<sequence length="109" mass="12081">MEKEQQNQLLEALQACQAACNQCFDACLEEDHVGHMTTCLRLDRECADMCAYLAQAVQRGSPFVTELAAVCAKICETCADECAKHDDEHCQQCAKMCRECAQVCREVAA</sequence>
<proteinExistence type="predicted"/>
<accession>A0A2P8HHX3</accession>
<protein>
    <submittedName>
        <fullName evidence="1">Uncharacterized protein DUF326</fullName>
    </submittedName>
</protein>
<dbReference type="PANTHER" id="PTHR37310">
    <property type="entry name" value="CYTOPLASMIC PROTEIN-RELATED"/>
    <property type="match status" value="1"/>
</dbReference>
<evidence type="ECO:0000313" key="1">
    <source>
        <dbReference type="EMBL" id="PSL45813.1"/>
    </source>
</evidence>
<dbReference type="InterPro" id="IPR044543">
    <property type="entry name" value="YHJQ-like"/>
</dbReference>
<dbReference type="OrthoDB" id="5396211at2"/>
<reference evidence="1 2" key="1">
    <citation type="submission" date="2018-03" db="EMBL/GenBank/DDBJ databases">
        <title>Genomic Encyclopedia of Type Strains, Phase III (KMG-III): the genomes of soil and plant-associated and newly described type strains.</title>
        <authorList>
            <person name="Whitman W."/>
        </authorList>
    </citation>
    <scope>NUCLEOTIDE SEQUENCE [LARGE SCALE GENOMIC DNA]</scope>
    <source>
        <strain evidence="1 2">CGMCC 1.07653</strain>
    </source>
</reference>
<dbReference type="CDD" id="cd08026">
    <property type="entry name" value="DUF326"/>
    <property type="match status" value="1"/>
</dbReference>
<dbReference type="InterPro" id="IPR005560">
    <property type="entry name" value="Csp_YhjQ"/>
</dbReference>
<comment type="caution">
    <text evidence="1">The sequence shown here is derived from an EMBL/GenBank/DDBJ whole genome shotgun (WGS) entry which is preliminary data.</text>
</comment>
<dbReference type="Proteomes" id="UP000242310">
    <property type="component" value="Unassembled WGS sequence"/>
</dbReference>
<evidence type="ECO:0000313" key="2">
    <source>
        <dbReference type="Proteomes" id="UP000242310"/>
    </source>
</evidence>
<dbReference type="RefSeq" id="WP_106588491.1">
    <property type="nucleotide sequence ID" value="NZ_PYAV01000006.1"/>
</dbReference>
<gene>
    <name evidence="1" type="ORF">B0H94_10668</name>
</gene>
<organism evidence="1 2">
    <name type="scientific">Salsuginibacillus halophilus</name>
    <dbReference type="NCBI Taxonomy" id="517424"/>
    <lineage>
        <taxon>Bacteria</taxon>
        <taxon>Bacillati</taxon>
        <taxon>Bacillota</taxon>
        <taxon>Bacilli</taxon>
        <taxon>Bacillales</taxon>
        <taxon>Bacillaceae</taxon>
        <taxon>Salsuginibacillus</taxon>
    </lineage>
</organism>
<dbReference type="AlphaFoldDB" id="A0A2P8HHX3"/>